<feature type="region of interest" description="Disordered" evidence="1">
    <location>
        <begin position="1"/>
        <end position="27"/>
    </location>
</feature>
<proteinExistence type="predicted"/>
<keyword evidence="4" id="KW-1185">Reference proteome</keyword>
<name>A0AAD5B3X5_SILAS</name>
<reference evidence="3" key="1">
    <citation type="submission" date="2018-07" db="EMBL/GenBank/DDBJ databases">
        <title>Comparative genomics of catfishes provides insights into carnivory and benthic adaptation.</title>
        <authorList>
            <person name="Zhang Y."/>
            <person name="Wang D."/>
            <person name="Peng Z."/>
            <person name="Zheng S."/>
            <person name="Shao F."/>
            <person name="Tao W."/>
        </authorList>
    </citation>
    <scope>NUCLEOTIDE SEQUENCE</scope>
    <source>
        <strain evidence="3">Chongqing</strain>
    </source>
</reference>
<organism evidence="3 4">
    <name type="scientific">Silurus asotus</name>
    <name type="common">Amur catfish</name>
    <name type="synonym">Parasilurus asotus</name>
    <dbReference type="NCBI Taxonomy" id="30991"/>
    <lineage>
        <taxon>Eukaryota</taxon>
        <taxon>Metazoa</taxon>
        <taxon>Chordata</taxon>
        <taxon>Craniata</taxon>
        <taxon>Vertebrata</taxon>
        <taxon>Euteleostomi</taxon>
        <taxon>Actinopterygii</taxon>
        <taxon>Neopterygii</taxon>
        <taxon>Teleostei</taxon>
        <taxon>Ostariophysi</taxon>
        <taxon>Siluriformes</taxon>
        <taxon>Siluridae</taxon>
        <taxon>Silurus</taxon>
    </lineage>
</organism>
<dbReference type="GO" id="GO:0070182">
    <property type="term" value="F:DNA polymerase binding"/>
    <property type="evidence" value="ECO:0007669"/>
    <property type="project" value="TreeGrafter"/>
</dbReference>
<dbReference type="GO" id="GO:0006281">
    <property type="term" value="P:DNA repair"/>
    <property type="evidence" value="ECO:0007669"/>
    <property type="project" value="InterPro"/>
</dbReference>
<sequence>MMLKSKLHSRVSAADRRHQLQSSPSSKHPFYSGITWNHPRDVPLSPEELQFLIEKVLRMFHKLDLQEIPPVIYQLLLLSAKDVEVEKQSHFAIVSMKTAASTTLLVLSQVGRVLDEADWLISKKKSQITSDGTNTGGPSQSSAQQDPVEKALTLQLGTLLTALNELVQTALPPGACTDALLRELSRTYAILTTLIKYRNLFRTISVIPFLLQYIQLCVAHPGQLPARLEKLVKLSGSHLTPQCYSFITFVQSGEMNGGVNEKKKKKRKEEEAVVAASAKVLRDTKPIPTLIFNIEQYEKFLIVLSKKSKVNLMQYMKLSTSRDFRINAATLEAALQEQQQESQQTDTQTPEESVAPKKKRRKQ</sequence>
<evidence type="ECO:0000313" key="4">
    <source>
        <dbReference type="Proteomes" id="UP001205998"/>
    </source>
</evidence>
<feature type="region of interest" description="Disordered" evidence="1">
    <location>
        <begin position="335"/>
        <end position="363"/>
    </location>
</feature>
<feature type="domain" description="FANCI solenoid 4" evidence="2">
    <location>
        <begin position="81"/>
        <end position="332"/>
    </location>
</feature>
<evidence type="ECO:0000313" key="3">
    <source>
        <dbReference type="EMBL" id="KAI5626915.1"/>
    </source>
</evidence>
<dbReference type="InterPro" id="IPR029314">
    <property type="entry name" value="FANCI_S4"/>
</dbReference>
<evidence type="ECO:0000259" key="2">
    <source>
        <dbReference type="Pfam" id="PF14678"/>
    </source>
</evidence>
<dbReference type="EMBL" id="MU551526">
    <property type="protein sequence ID" value="KAI5626915.1"/>
    <property type="molecule type" value="Genomic_DNA"/>
</dbReference>
<evidence type="ECO:0000256" key="1">
    <source>
        <dbReference type="SAM" id="MobiDB-lite"/>
    </source>
</evidence>
<comment type="caution">
    <text evidence="3">The sequence shown here is derived from an EMBL/GenBank/DDBJ whole genome shotgun (WGS) entry which is preliminary data.</text>
</comment>
<dbReference type="PANTHER" id="PTHR21818:SF0">
    <property type="entry name" value="FANCONI ANEMIA GROUP I PROTEIN"/>
    <property type="match status" value="1"/>
</dbReference>
<gene>
    <name evidence="3" type="ORF">C0J50_13413</name>
</gene>
<dbReference type="PANTHER" id="PTHR21818">
    <property type="entry name" value="BC025462 PROTEIN"/>
    <property type="match status" value="1"/>
</dbReference>
<dbReference type="InterPro" id="IPR026171">
    <property type="entry name" value="FANCI"/>
</dbReference>
<protein>
    <submittedName>
        <fullName evidence="3">Fanconi anemia group I protein</fullName>
    </submittedName>
</protein>
<accession>A0AAD5B3X5</accession>
<dbReference type="Pfam" id="PF14678">
    <property type="entry name" value="FANCI_S4"/>
    <property type="match status" value="1"/>
</dbReference>
<feature type="compositionally biased region" description="Low complexity" evidence="1">
    <location>
        <begin position="335"/>
        <end position="353"/>
    </location>
</feature>
<dbReference type="AlphaFoldDB" id="A0AAD5B3X5"/>
<dbReference type="Proteomes" id="UP001205998">
    <property type="component" value="Unassembled WGS sequence"/>
</dbReference>